<dbReference type="Pfam" id="PF17806">
    <property type="entry name" value="SO_alpha_A3"/>
    <property type="match status" value="1"/>
</dbReference>
<dbReference type="PRINTS" id="PR00368">
    <property type="entry name" value="FADPNR"/>
</dbReference>
<evidence type="ECO:0000259" key="3">
    <source>
        <dbReference type="Pfam" id="PF17806"/>
    </source>
</evidence>
<keyword evidence="1" id="KW-0560">Oxidoreductase</keyword>
<dbReference type="SUPFAM" id="SSF51905">
    <property type="entry name" value="FAD/NAD(P)-binding domain"/>
    <property type="match status" value="1"/>
</dbReference>
<dbReference type="Proteomes" id="UP000179536">
    <property type="component" value="Unassembled WGS sequence"/>
</dbReference>
<dbReference type="GO" id="GO:0016491">
    <property type="term" value="F:oxidoreductase activity"/>
    <property type="evidence" value="ECO:0007669"/>
    <property type="project" value="UniProtKB-KW"/>
</dbReference>
<keyword evidence="6" id="KW-1185">Reference proteome</keyword>
<evidence type="ECO:0000256" key="1">
    <source>
        <dbReference type="ARBA" id="ARBA00023002"/>
    </source>
</evidence>
<dbReference type="InterPro" id="IPR036188">
    <property type="entry name" value="FAD/NAD-bd_sf"/>
</dbReference>
<dbReference type="CDD" id="cd19946">
    <property type="entry name" value="GlpA-like_Fer2_BFD-like"/>
    <property type="match status" value="1"/>
</dbReference>
<dbReference type="PRINTS" id="PR00469">
    <property type="entry name" value="PNDRDTASEII"/>
</dbReference>
<dbReference type="RefSeq" id="WP_012649074.1">
    <property type="nucleotide sequence ID" value="NZ_AP023283.1"/>
</dbReference>
<dbReference type="InterPro" id="IPR041117">
    <property type="entry name" value="SoxA_A3"/>
</dbReference>
<dbReference type="PIRSF" id="PIRSF037495">
    <property type="entry name" value="Opine_OX_OoxA/HcnB"/>
    <property type="match status" value="1"/>
</dbReference>
<dbReference type="InterPro" id="IPR051691">
    <property type="entry name" value="Metab_Enz_Cyan_OpOx_G3PDH"/>
</dbReference>
<name>A0ABD6HF58_AGRVI</name>
<dbReference type="Gene3D" id="3.50.50.60">
    <property type="entry name" value="FAD/NAD(P)-binding domain"/>
    <property type="match status" value="2"/>
</dbReference>
<dbReference type="Gene3D" id="1.10.10.1100">
    <property type="entry name" value="BFD-like [2Fe-2S]-binding domain"/>
    <property type="match status" value="1"/>
</dbReference>
<dbReference type="InterPro" id="IPR041854">
    <property type="entry name" value="BFD-like_2Fe2S-bd_dom_sf"/>
</dbReference>
<dbReference type="InterPro" id="IPR017224">
    <property type="entry name" value="Opine_Oxase_asu/HCN_bsu"/>
</dbReference>
<evidence type="ECO:0000313" key="4">
    <source>
        <dbReference type="EMBL" id="MUO45179.1"/>
    </source>
</evidence>
<reference evidence="6 7" key="1">
    <citation type="submission" date="2019-11" db="EMBL/GenBank/DDBJ databases">
        <title>Whole-genome sequencing of Allorhizobium vitis.</title>
        <authorList>
            <person name="Gan H.M."/>
            <person name="Savka M.A."/>
        </authorList>
    </citation>
    <scope>NUCLEOTIDE SEQUENCE [LARGE SCALE GENOMIC DNA]</scope>
    <source>
        <strain evidence="5 7">RF2/1</strain>
        <strain evidence="4 6">T1/7</strain>
    </source>
</reference>
<dbReference type="EMBL" id="MBFE02000030">
    <property type="protein sequence ID" value="MUO45179.1"/>
    <property type="molecule type" value="Genomic_DNA"/>
</dbReference>
<dbReference type="InterPro" id="IPR023753">
    <property type="entry name" value="FAD/NAD-binding_dom"/>
</dbReference>
<feature type="domain" description="FAD/NAD(P)-binding" evidence="2">
    <location>
        <begin position="7"/>
        <end position="316"/>
    </location>
</feature>
<sequence>MTRELIDIVIIGAGPAGMSAAVEARNAGLSVTLIDEGIGAGGQIYRSVLNERPDLGTILGPDYLAGRQLAEDFHACGATYLPRTTAFMIEQTSEQLSIGISAAGRARFIGARFVIIATGALERPFPIKGWTLPGVMTAGAAQTMLKASGTVPGGSTCLAGCGPLLYLLAAQYIRAGVNVSAVLDTTPWSNAIRALPFAPAFLATPYFRKGIKLMREVQAKVRVVRGVSTLEAVGENDLTSVKYTLRGKSHTVEAETLLLHQGVVPQVNLAMSVGVRHDWNDERLAFEPVLDDCGQTSVRNLFIAGDSASISGAEAASCRGQLVVAGILKMLDNKSRDASKSEAAARKQLRKASRGRLFLEKLYRPAPQFRMPADDVIVCRCEEVRAGEIRAIAARGAKGPNQAKAFSRAGMGPCQGRSCGLTVCELIGDATAQPPGQVGYMNIRAPVKPVTLGEMARSQDYPSD</sequence>
<evidence type="ECO:0000313" key="7">
    <source>
        <dbReference type="Proteomes" id="UP000179536"/>
    </source>
</evidence>
<gene>
    <name evidence="5" type="ORF">BBK91_024720</name>
    <name evidence="4" type="ORF">BBL17_025735</name>
</gene>
<proteinExistence type="predicted"/>
<comment type="caution">
    <text evidence="5">The sequence shown here is derived from an EMBL/GenBank/DDBJ whole genome shotgun (WGS) entry which is preliminary data.</text>
</comment>
<evidence type="ECO:0000313" key="5">
    <source>
        <dbReference type="EMBL" id="MUP13056.1"/>
    </source>
</evidence>
<accession>A0ABD6HF58</accession>
<dbReference type="Proteomes" id="UP000179454">
    <property type="component" value="Unassembled WGS sequence"/>
</dbReference>
<dbReference type="EMBL" id="MBFA02000025">
    <property type="protein sequence ID" value="MUP13056.1"/>
    <property type="molecule type" value="Genomic_DNA"/>
</dbReference>
<evidence type="ECO:0000313" key="6">
    <source>
        <dbReference type="Proteomes" id="UP000179454"/>
    </source>
</evidence>
<organism evidence="5 7">
    <name type="scientific">Agrobacterium vitis</name>
    <name type="common">Rhizobium vitis</name>
    <dbReference type="NCBI Taxonomy" id="373"/>
    <lineage>
        <taxon>Bacteria</taxon>
        <taxon>Pseudomonadati</taxon>
        <taxon>Pseudomonadota</taxon>
        <taxon>Alphaproteobacteria</taxon>
        <taxon>Hyphomicrobiales</taxon>
        <taxon>Rhizobiaceae</taxon>
        <taxon>Rhizobium/Agrobacterium group</taxon>
        <taxon>Agrobacterium</taxon>
    </lineage>
</organism>
<evidence type="ECO:0000259" key="2">
    <source>
        <dbReference type="Pfam" id="PF07992"/>
    </source>
</evidence>
<dbReference type="PANTHER" id="PTHR42949">
    <property type="entry name" value="ANAEROBIC GLYCEROL-3-PHOSPHATE DEHYDROGENASE SUBUNIT B"/>
    <property type="match status" value="1"/>
</dbReference>
<feature type="domain" description="SoxA A3" evidence="3">
    <location>
        <begin position="382"/>
        <end position="456"/>
    </location>
</feature>
<dbReference type="AlphaFoldDB" id="A0ABD6HF58"/>
<dbReference type="PANTHER" id="PTHR42949:SF3">
    <property type="entry name" value="ANAEROBIC GLYCEROL-3-PHOSPHATE DEHYDROGENASE SUBUNIT B"/>
    <property type="match status" value="1"/>
</dbReference>
<protein>
    <submittedName>
        <fullName evidence="5">NAD(P)-binding protein</fullName>
    </submittedName>
</protein>
<dbReference type="Pfam" id="PF07992">
    <property type="entry name" value="Pyr_redox_2"/>
    <property type="match status" value="1"/>
</dbReference>